<dbReference type="Proteomes" id="UP000030711">
    <property type="component" value="Unassembled WGS sequence"/>
</dbReference>
<reference evidence="2" key="2">
    <citation type="journal article" date="2014" name="Nature">
        <title>The genome of Eucalyptus grandis.</title>
        <authorList>
            <person name="Myburg A.A."/>
            <person name="Grattapaglia D."/>
            <person name="Tuskan G.A."/>
            <person name="Hellsten U."/>
            <person name="Hayes R.D."/>
            <person name="Grimwood J."/>
            <person name="Jenkins J."/>
            <person name="Lindquist E."/>
            <person name="Tice H."/>
            <person name="Bauer D."/>
            <person name="Goodstein D.M."/>
            <person name="Dubchak I."/>
            <person name="Poliakov A."/>
            <person name="Mizrachi E."/>
            <person name="Kullan A.R."/>
            <person name="Hussey S.G."/>
            <person name="Pinard D."/>
            <person name="van der Merwe K."/>
            <person name="Singh P."/>
            <person name="van Jaarsveld I."/>
            <person name="Silva-Junior O.B."/>
            <person name="Togawa R.C."/>
            <person name="Pappas M.R."/>
            <person name="Faria D.A."/>
            <person name="Sansaloni C.P."/>
            <person name="Petroli C.D."/>
            <person name="Yang X."/>
            <person name="Ranjan P."/>
            <person name="Tschaplinski T.J."/>
            <person name="Ye C.Y."/>
            <person name="Li T."/>
            <person name="Sterck L."/>
            <person name="Vanneste K."/>
            <person name="Murat F."/>
            <person name="Soler M."/>
            <person name="Clemente H.S."/>
            <person name="Saidi N."/>
            <person name="Cassan-Wang H."/>
            <person name="Dunand C."/>
            <person name="Hefer C.A."/>
            <person name="Bornberg-Bauer E."/>
            <person name="Kersting A.R."/>
            <person name="Vining K."/>
            <person name="Amarasinghe V."/>
            <person name="Ranik M."/>
            <person name="Naithani S."/>
            <person name="Elser J."/>
            <person name="Boyd A.E."/>
            <person name="Liston A."/>
            <person name="Spatafora J.W."/>
            <person name="Dharmwardhana P."/>
            <person name="Raja R."/>
            <person name="Sullivan C."/>
            <person name="Romanel E."/>
            <person name="Alves-Ferreira M."/>
            <person name="Kulheim C."/>
            <person name="Foley W."/>
            <person name="Carocha V."/>
            <person name="Paiva J."/>
            <person name="Kudrna D."/>
            <person name="Brommonschenkel S.H."/>
            <person name="Pasquali G."/>
            <person name="Byrne M."/>
            <person name="Rigault P."/>
            <person name="Tibbits J."/>
            <person name="Spokevicius A."/>
            <person name="Jones R.C."/>
            <person name="Steane D.A."/>
            <person name="Vaillancourt R.E."/>
            <person name="Potts B.M."/>
            <person name="Joubert F."/>
            <person name="Barry K."/>
            <person name="Pappas G.J."/>
            <person name="Strauss S.H."/>
            <person name="Jaiswal P."/>
            <person name="Grima-Pettenati J."/>
            <person name="Salse J."/>
            <person name="Van de Peer Y."/>
            <person name="Rokhsar D.S."/>
            <person name="Schmutz J."/>
        </authorList>
    </citation>
    <scope>NUCLEOTIDE SEQUENCE</scope>
    <source>
        <tissue evidence="2">Leaf extractions</tissue>
    </source>
</reference>
<evidence type="ECO:0000256" key="1">
    <source>
        <dbReference type="SAM" id="MobiDB-lite"/>
    </source>
</evidence>
<evidence type="ECO:0000313" key="4">
    <source>
        <dbReference type="Proteomes" id="UP000030711"/>
    </source>
</evidence>
<accession>A0A058ZVC2</accession>
<gene>
    <name evidence="3" type="ORF">EUGRSUZ_L01463</name>
</gene>
<proteinExistence type="predicted"/>
<protein>
    <submittedName>
        <fullName evidence="3">Uncharacterized protein</fullName>
    </submittedName>
</protein>
<reference evidence="2" key="3">
    <citation type="submission" date="2023-04" db="EMBL/GenBank/DDBJ databases">
        <title>WGS assembly of Eucalyptus grandis.</title>
        <authorList>
            <person name="Myburg A."/>
            <person name="Grattapaglia D."/>
            <person name="Tuskan G."/>
            <person name="Hellsten U."/>
            <person name="Hayes R."/>
            <person name="Grimwood J."/>
            <person name="Jenkins J."/>
            <person name="Lindquist E."/>
            <person name="Tice H."/>
            <person name="Bauer D."/>
            <person name="Goodstein D."/>
            <person name="Dubchak I."/>
            <person name="Poliakov A."/>
            <person name="Mizrachi E."/>
            <person name="Kullan A."/>
            <person name="Hussey S."/>
            <person name="Pinard D."/>
            <person name="Van D."/>
            <person name="Singh P."/>
            <person name="Van J."/>
            <person name="Silva-Junior O."/>
            <person name="Togawa R."/>
            <person name="Pappas M."/>
            <person name="Faria D."/>
            <person name="Sansaloni C."/>
            <person name="Petroli C."/>
            <person name="Yang X."/>
            <person name="Ranjan P."/>
            <person name="Tschaplinski T."/>
            <person name="Ye C."/>
            <person name="Li T."/>
            <person name="Sterck L."/>
            <person name="Vanneste K."/>
            <person name="Murat F."/>
            <person name="Soler M."/>
            <person name="Clemente H."/>
            <person name="Saidi N."/>
            <person name="Cassan-Wang H."/>
            <person name="Dunand C."/>
            <person name="Hefer C."/>
            <person name="Bornberg-Bauer E."/>
            <person name="Kersting A."/>
            <person name="Vining K."/>
            <person name="Amarasinghe V."/>
            <person name="Ranik M."/>
            <person name="Naithani S."/>
            <person name="Elser J."/>
            <person name="Boyd A."/>
            <person name="Liston A."/>
            <person name="Spatafora J."/>
            <person name="Dharmwardhana P."/>
            <person name="Raja R."/>
            <person name="Sullivan C."/>
            <person name="Romanel E."/>
            <person name="Alves-Ferreira M."/>
            <person name="Kulheim C."/>
            <person name="Foley W."/>
            <person name="Carocha V."/>
            <person name="Paiva J."/>
            <person name="Kudrna D."/>
            <person name="Brommonschenkel S."/>
            <person name="Pasquali G."/>
            <person name="Byrne M."/>
            <person name="Rigault P."/>
            <person name="Tibbits J."/>
            <person name="Spokevicius A."/>
            <person name="Jones R."/>
            <person name="Steane D."/>
            <person name="Vaillancourt R."/>
            <person name="Potts B."/>
            <person name="Joubert F."/>
            <person name="Barry K."/>
            <person name="Pappas G."/>
            <person name="Strauss S."/>
            <person name="Jaiswal P."/>
            <person name="Grima-Pettenati J."/>
            <person name="Salse J."/>
            <person name="Van D."/>
            <person name="Rokhsar D."/>
            <person name="Schmutz J."/>
        </authorList>
    </citation>
    <scope>NUCLEOTIDE SEQUENCE</scope>
    <source>
        <tissue evidence="2">Leaf extractions</tissue>
    </source>
</reference>
<dbReference type="EMBL" id="MU848461">
    <property type="protein sequence ID" value="KAK2632508.1"/>
    <property type="molecule type" value="Genomic_DNA"/>
</dbReference>
<dbReference type="Gramene" id="KCW44950">
    <property type="protein sequence ID" value="KCW44950"/>
    <property type="gene ID" value="EUGRSUZ_L01463"/>
</dbReference>
<dbReference type="EMBL" id="KK198977">
    <property type="protein sequence ID" value="KCW44950.1"/>
    <property type="molecule type" value="Genomic_DNA"/>
</dbReference>
<reference evidence="2" key="4">
    <citation type="submission" date="2023-07" db="EMBL/GenBank/DDBJ databases">
        <authorList>
            <person name="Myburg A.A."/>
            <person name="Grattapaglia D."/>
            <person name="Tuskan G.A."/>
            <person name="Hellsten U."/>
            <person name="Hayes R.D."/>
            <person name="Grimwood J."/>
            <person name="Jenkins J."/>
            <person name="Lindquist E."/>
            <person name="Tice H."/>
            <person name="Bauer D."/>
            <person name="Goodstein D.M."/>
            <person name="Dubchak I."/>
            <person name="Poliakov A."/>
            <person name="Mizrachi E."/>
            <person name="Kullan A.R."/>
            <person name="Hussey S.G."/>
            <person name="Pinard D."/>
            <person name="Van D.M."/>
            <person name="Singh P."/>
            <person name="Van J.I."/>
            <person name="Silva-Junior O.B."/>
            <person name="Togawa R.C."/>
            <person name="Pappas M.R."/>
            <person name="Faria D.A."/>
            <person name="Sansaloni C.P."/>
            <person name="Petroli C.D."/>
            <person name="Yang X."/>
            <person name="Ranjan P."/>
            <person name="Tschaplinski T.J."/>
            <person name="Ye C.Y."/>
            <person name="Li T."/>
            <person name="Sterck L."/>
            <person name="Vanneste K."/>
            <person name="Murat F."/>
            <person name="Soler M."/>
            <person name="Clemente H.S."/>
            <person name="Saidi N."/>
            <person name="Cassan-Wang H."/>
            <person name="Dunand C."/>
            <person name="Hefer C.A."/>
            <person name="Bornberg-Bauer E."/>
            <person name="Kersting A.R."/>
            <person name="Vining K."/>
            <person name="Amarasinghe V."/>
            <person name="Ranik M."/>
            <person name="Naithani S."/>
            <person name="Elser J."/>
            <person name="Boyd A.E."/>
            <person name="Liston A."/>
            <person name="Spatafora J.W."/>
            <person name="Dharmwardhana P."/>
            <person name="Raja R."/>
            <person name="Sullivan C."/>
            <person name="Romanel E."/>
            <person name="Alves-Ferreira M."/>
            <person name="Kulheim C."/>
            <person name="Foley W."/>
            <person name="Carocha V."/>
            <person name="Paiva J."/>
            <person name="Kudrna D."/>
            <person name="Brommonschenkel S.H."/>
            <person name="Pasquali G."/>
            <person name="Byrne M."/>
            <person name="Rigault P."/>
            <person name="Tibbits J."/>
            <person name="Spokevicius A."/>
            <person name="Jones R.C."/>
            <person name="Steane D.A."/>
            <person name="Vaillancourt R.E."/>
            <person name="Potts B.M."/>
            <person name="Joubert F."/>
            <person name="Barry K."/>
            <person name="Pappas G.J."/>
            <person name="Strauss S.H."/>
            <person name="Jaiswal P."/>
            <person name="Grima-Pettenati J."/>
            <person name="Salse J."/>
            <person name="Van D.P."/>
            <person name="Rokhsar D.S."/>
            <person name="Schmutz J."/>
        </authorList>
    </citation>
    <scope>NUCLEOTIDE SEQUENCE</scope>
    <source>
        <tissue evidence="2">Leaf extractions</tissue>
    </source>
</reference>
<name>A0A058ZVC2_EUCGR</name>
<reference evidence="3" key="1">
    <citation type="submission" date="2013-07" db="EMBL/GenBank/DDBJ databases">
        <title>The genome of Eucalyptus grandis.</title>
        <authorList>
            <person name="Schmutz J."/>
            <person name="Hayes R."/>
            <person name="Myburg A."/>
            <person name="Tuskan G."/>
            <person name="Grattapaglia D."/>
            <person name="Rokhsar D.S."/>
        </authorList>
    </citation>
    <scope>NUCLEOTIDE SEQUENCE</scope>
    <source>
        <tissue evidence="3">Leaf extractions</tissue>
    </source>
</reference>
<feature type="region of interest" description="Disordered" evidence="1">
    <location>
        <begin position="77"/>
        <end position="96"/>
    </location>
</feature>
<keyword evidence="4" id="KW-1185">Reference proteome</keyword>
<dbReference type="AlphaFoldDB" id="A0A058ZVC2"/>
<sequence length="96" mass="10666">MINARCNTDTGTRKALFLQLLRPTSTQIESQTLQHCSCDSPVNLLSLSPKRNEQHATPRVGLESHQLIFSTCIHRTSKATNSHPNKRASHLSSSTK</sequence>
<evidence type="ECO:0000313" key="2">
    <source>
        <dbReference type="EMBL" id="KAK2632508.1"/>
    </source>
</evidence>
<organism evidence="3">
    <name type="scientific">Eucalyptus grandis</name>
    <name type="common">Flooded gum</name>
    <dbReference type="NCBI Taxonomy" id="71139"/>
    <lineage>
        <taxon>Eukaryota</taxon>
        <taxon>Viridiplantae</taxon>
        <taxon>Streptophyta</taxon>
        <taxon>Embryophyta</taxon>
        <taxon>Tracheophyta</taxon>
        <taxon>Spermatophyta</taxon>
        <taxon>Magnoliopsida</taxon>
        <taxon>eudicotyledons</taxon>
        <taxon>Gunneridae</taxon>
        <taxon>Pentapetalae</taxon>
        <taxon>rosids</taxon>
        <taxon>malvids</taxon>
        <taxon>Myrtales</taxon>
        <taxon>Myrtaceae</taxon>
        <taxon>Myrtoideae</taxon>
        <taxon>Eucalypteae</taxon>
        <taxon>Eucalyptus</taxon>
    </lineage>
</organism>
<evidence type="ECO:0000313" key="3">
    <source>
        <dbReference type="EMBL" id="KCW44950.1"/>
    </source>
</evidence>
<dbReference type="InParanoid" id="A0A058ZVC2"/>